<accession>A0A7M1AZ75</accession>
<dbReference type="KEGG" id="ssei:FJR45_02105"/>
<feature type="domain" description="Chemoreceptor zinc-binding" evidence="1">
    <location>
        <begin position="17"/>
        <end position="83"/>
    </location>
</feature>
<evidence type="ECO:0000259" key="1">
    <source>
        <dbReference type="Pfam" id="PF13682"/>
    </source>
</evidence>
<dbReference type="Proteomes" id="UP000593719">
    <property type="component" value="Chromosome"/>
</dbReference>
<dbReference type="EMBL" id="CP041235">
    <property type="protein sequence ID" value="QOP42807.1"/>
    <property type="molecule type" value="Genomic_DNA"/>
</dbReference>
<gene>
    <name evidence="2" type="ORF">FJR45_02105</name>
</gene>
<dbReference type="RefSeq" id="WP_193151132.1">
    <property type="nucleotide sequence ID" value="NZ_CP041235.1"/>
</dbReference>
<keyword evidence="3" id="KW-1185">Reference proteome</keyword>
<name>A0A7M1AZ75_9BACT</name>
<dbReference type="Pfam" id="PF13682">
    <property type="entry name" value="CZB"/>
    <property type="match status" value="1"/>
</dbReference>
<proteinExistence type="predicted"/>
<sequence>MTKEKTIDAMEHAREAHIEQMTKIKFFIEGKNIDSLTPVSKMKCEFGQWFYDDTQKIKSVLGVQFYESLDRMHEEWHIQYAKIHTIFMGAKEEGFFSKLFKTHKVDDLELEKAKVYYKDLEEITKDLLRLLETSKRRVQALSASKFS</sequence>
<evidence type="ECO:0000313" key="2">
    <source>
        <dbReference type="EMBL" id="QOP42807.1"/>
    </source>
</evidence>
<dbReference type="AlphaFoldDB" id="A0A7M1AZ75"/>
<dbReference type="Gene3D" id="1.20.120.30">
    <property type="entry name" value="Aspartate receptor, ligand-binding domain"/>
    <property type="match status" value="1"/>
</dbReference>
<protein>
    <recommendedName>
        <fullName evidence="1">Chemoreceptor zinc-binding domain-containing protein</fullName>
    </recommendedName>
</protein>
<evidence type="ECO:0000313" key="3">
    <source>
        <dbReference type="Proteomes" id="UP000593719"/>
    </source>
</evidence>
<organism evidence="2 3">
    <name type="scientific">Sulfurimonas sediminis</name>
    <dbReference type="NCBI Taxonomy" id="2590020"/>
    <lineage>
        <taxon>Bacteria</taxon>
        <taxon>Pseudomonadati</taxon>
        <taxon>Campylobacterota</taxon>
        <taxon>Epsilonproteobacteria</taxon>
        <taxon>Campylobacterales</taxon>
        <taxon>Sulfurimonadaceae</taxon>
        <taxon>Sulfurimonas</taxon>
    </lineage>
</organism>
<reference evidence="2 3" key="1">
    <citation type="submission" date="2019-06" db="EMBL/GenBank/DDBJ databases">
        <title>Sulfurimonas gotlandica sp. nov., a chemoautotrophic and psychrotolerant epsilonproteobacterium isolated from a pelagic redoxcline, and an emended description of the genus Sulfurimonas.</title>
        <authorList>
            <person name="Wang S."/>
            <person name="Jiang L."/>
            <person name="Shao Z."/>
        </authorList>
    </citation>
    <scope>NUCLEOTIDE SEQUENCE [LARGE SCALE GENOMIC DNA]</scope>
    <source>
        <strain evidence="2 3">S2-6</strain>
    </source>
</reference>
<dbReference type="InterPro" id="IPR025991">
    <property type="entry name" value="Chemoreceptor_zinc-bind_dom"/>
</dbReference>